<dbReference type="GO" id="GO:0016651">
    <property type="term" value="F:oxidoreductase activity, acting on NAD(P)H"/>
    <property type="evidence" value="ECO:0007669"/>
    <property type="project" value="UniProtKB-ARBA"/>
</dbReference>
<keyword evidence="10" id="KW-1185">Reference proteome</keyword>
<protein>
    <submittedName>
        <fullName evidence="9">Flavodoxin short chain</fullName>
    </submittedName>
</protein>
<evidence type="ECO:0000313" key="10">
    <source>
        <dbReference type="Proteomes" id="UP000245433"/>
    </source>
</evidence>
<dbReference type="Proteomes" id="UP000245433">
    <property type="component" value="Unassembled WGS sequence"/>
</dbReference>
<keyword evidence="6" id="KW-0288">FMN</keyword>
<evidence type="ECO:0000256" key="4">
    <source>
        <dbReference type="ARBA" id="ARBA00022448"/>
    </source>
</evidence>
<proteinExistence type="inferred from homology"/>
<comment type="function">
    <text evidence="2">Low-potential electron donor to a number of redox enzymes.</text>
</comment>
<dbReference type="PANTHER" id="PTHR42809">
    <property type="entry name" value="FLAVODOXIN 2"/>
    <property type="match status" value="1"/>
</dbReference>
<keyword evidence="5" id="KW-0285">Flavoprotein</keyword>
<dbReference type="InterPro" id="IPR050619">
    <property type="entry name" value="Flavodoxin"/>
</dbReference>
<dbReference type="Pfam" id="PF00258">
    <property type="entry name" value="Flavodoxin_1"/>
    <property type="match status" value="1"/>
</dbReference>
<dbReference type="AlphaFoldDB" id="A0A2U1D8Y2"/>
<dbReference type="InterPro" id="IPR008254">
    <property type="entry name" value="Flavodoxin/NO_synth"/>
</dbReference>
<reference evidence="9 10" key="1">
    <citation type="submission" date="2018-04" db="EMBL/GenBank/DDBJ databases">
        <title>Genomic Encyclopedia of Type Strains, Phase IV (KMG-IV): sequencing the most valuable type-strain genomes for metagenomic binning, comparative biology and taxonomic classification.</title>
        <authorList>
            <person name="Goeker M."/>
        </authorList>
    </citation>
    <scope>NUCLEOTIDE SEQUENCE [LARGE SCALE GENOMIC DNA]</scope>
    <source>
        <strain evidence="9 10">DSM 28795</strain>
    </source>
</reference>
<dbReference type="GO" id="GO:0010181">
    <property type="term" value="F:FMN binding"/>
    <property type="evidence" value="ECO:0007669"/>
    <property type="project" value="InterPro"/>
</dbReference>
<comment type="cofactor">
    <cofactor evidence="1">
        <name>FMN</name>
        <dbReference type="ChEBI" id="CHEBI:58210"/>
    </cofactor>
</comment>
<accession>A0A2U1D8Y2</accession>
<evidence type="ECO:0000256" key="1">
    <source>
        <dbReference type="ARBA" id="ARBA00001917"/>
    </source>
</evidence>
<evidence type="ECO:0000259" key="8">
    <source>
        <dbReference type="PROSITE" id="PS50902"/>
    </source>
</evidence>
<evidence type="ECO:0000256" key="2">
    <source>
        <dbReference type="ARBA" id="ARBA00003297"/>
    </source>
</evidence>
<dbReference type="OrthoDB" id="9790745at2"/>
<dbReference type="InterPro" id="IPR029039">
    <property type="entry name" value="Flavoprotein-like_sf"/>
</dbReference>
<dbReference type="RefSeq" id="WP_089938829.1">
    <property type="nucleotide sequence ID" value="NZ_CAKOEW010000008.1"/>
</dbReference>
<comment type="similarity">
    <text evidence="3">Belongs to the flavodoxin family.</text>
</comment>
<dbReference type="NCBIfam" id="NF005587">
    <property type="entry name" value="PRK07308.1"/>
    <property type="match status" value="1"/>
</dbReference>
<dbReference type="Gene3D" id="3.40.50.360">
    <property type="match status" value="1"/>
</dbReference>
<dbReference type="PANTHER" id="PTHR42809:SF1">
    <property type="entry name" value="FLAVODOXIN 1"/>
    <property type="match status" value="1"/>
</dbReference>
<evidence type="ECO:0000256" key="6">
    <source>
        <dbReference type="ARBA" id="ARBA00022643"/>
    </source>
</evidence>
<evidence type="ECO:0000256" key="3">
    <source>
        <dbReference type="ARBA" id="ARBA00005267"/>
    </source>
</evidence>
<comment type="caution">
    <text evidence="9">The sequence shown here is derived from an EMBL/GenBank/DDBJ whole genome shotgun (WGS) entry which is preliminary data.</text>
</comment>
<organism evidence="9 10">
    <name type="scientific">Convivina intestini</name>
    <dbReference type="NCBI Taxonomy" id="1505726"/>
    <lineage>
        <taxon>Bacteria</taxon>
        <taxon>Bacillati</taxon>
        <taxon>Bacillota</taxon>
        <taxon>Bacilli</taxon>
        <taxon>Lactobacillales</taxon>
        <taxon>Lactobacillaceae</taxon>
        <taxon>Convivina</taxon>
    </lineage>
</organism>
<feature type="domain" description="Flavodoxin-like" evidence="8">
    <location>
        <begin position="8"/>
        <end position="148"/>
    </location>
</feature>
<dbReference type="EMBL" id="QEKT01000005">
    <property type="protein sequence ID" value="PVY84135.1"/>
    <property type="molecule type" value="Genomic_DNA"/>
</dbReference>
<name>A0A2U1D8Y2_9LACO</name>
<gene>
    <name evidence="9" type="ORF">C7384_10511</name>
</gene>
<evidence type="ECO:0000256" key="5">
    <source>
        <dbReference type="ARBA" id="ARBA00022630"/>
    </source>
</evidence>
<sequence>MTQHPLSAQVVFATITGNNEAVADIIIDQLKAAGLSVKKSEISQTEVEELQQVDIAIIVPYTYDQGSLPDEGLDFFEDLADVDLTGVVYGIAGSGDLYYGDTYCLALDSFEKQIQPTGAIQGAEIVRINLRPSAEDAVILKLFTDQIIAKAQALK</sequence>
<keyword evidence="4" id="KW-0813">Transport</keyword>
<keyword evidence="7" id="KW-0249">Electron transport</keyword>
<evidence type="ECO:0000256" key="7">
    <source>
        <dbReference type="ARBA" id="ARBA00022982"/>
    </source>
</evidence>
<dbReference type="PROSITE" id="PS50902">
    <property type="entry name" value="FLAVODOXIN_LIKE"/>
    <property type="match status" value="1"/>
</dbReference>
<evidence type="ECO:0000313" key="9">
    <source>
        <dbReference type="EMBL" id="PVY84135.1"/>
    </source>
</evidence>
<dbReference type="SUPFAM" id="SSF52218">
    <property type="entry name" value="Flavoproteins"/>
    <property type="match status" value="1"/>
</dbReference>